<dbReference type="Gene3D" id="1.10.260.40">
    <property type="entry name" value="lambda repressor-like DNA-binding domains"/>
    <property type="match status" value="1"/>
</dbReference>
<dbReference type="AlphaFoldDB" id="A0A511QV07"/>
<dbReference type="CDD" id="cd00093">
    <property type="entry name" value="HTH_XRE"/>
    <property type="match status" value="1"/>
</dbReference>
<name>A0A511QV07_9VIBR</name>
<comment type="caution">
    <text evidence="3">The sequence shown here is derived from an EMBL/GenBank/DDBJ whole genome shotgun (WGS) entry which is preliminary data.</text>
</comment>
<protein>
    <submittedName>
        <fullName evidence="3">XRE family transcriptional regulator</fullName>
    </submittedName>
</protein>
<dbReference type="PROSITE" id="PS50943">
    <property type="entry name" value="HTH_CROC1"/>
    <property type="match status" value="1"/>
</dbReference>
<dbReference type="Pfam" id="PF01381">
    <property type="entry name" value="HTH_3"/>
    <property type="match status" value="1"/>
</dbReference>
<dbReference type="SUPFAM" id="SSF47413">
    <property type="entry name" value="lambda repressor-like DNA-binding domains"/>
    <property type="match status" value="1"/>
</dbReference>
<dbReference type="PANTHER" id="PTHR46797">
    <property type="entry name" value="HTH-TYPE TRANSCRIPTIONAL REGULATOR"/>
    <property type="match status" value="1"/>
</dbReference>
<dbReference type="CDD" id="cd02209">
    <property type="entry name" value="cupin_XRE_C"/>
    <property type="match status" value="1"/>
</dbReference>
<dbReference type="PANTHER" id="PTHR46797:SF1">
    <property type="entry name" value="METHYLPHOSPHONATE SYNTHASE"/>
    <property type="match status" value="1"/>
</dbReference>
<keyword evidence="4" id="KW-1185">Reference proteome</keyword>
<accession>A0A511QV07</accession>
<dbReference type="InterPro" id="IPR010982">
    <property type="entry name" value="Lambda_DNA-bd_dom_sf"/>
</dbReference>
<dbReference type="GO" id="GO:0003700">
    <property type="term" value="F:DNA-binding transcription factor activity"/>
    <property type="evidence" value="ECO:0007669"/>
    <property type="project" value="TreeGrafter"/>
</dbReference>
<dbReference type="GO" id="GO:0005829">
    <property type="term" value="C:cytosol"/>
    <property type="evidence" value="ECO:0007669"/>
    <property type="project" value="TreeGrafter"/>
</dbReference>
<dbReference type="InterPro" id="IPR001387">
    <property type="entry name" value="Cro/C1-type_HTH"/>
</dbReference>
<dbReference type="Gene3D" id="2.60.120.10">
    <property type="entry name" value="Jelly Rolls"/>
    <property type="match status" value="1"/>
</dbReference>
<reference evidence="3 4" key="1">
    <citation type="submission" date="2019-07" db="EMBL/GenBank/DDBJ databases">
        <title>Whole genome shotgun sequence of Vibrio superstes NBRC 103154.</title>
        <authorList>
            <person name="Hosoyama A."/>
            <person name="Uohara A."/>
            <person name="Ohji S."/>
            <person name="Ichikawa N."/>
        </authorList>
    </citation>
    <scope>NUCLEOTIDE SEQUENCE [LARGE SCALE GENOMIC DNA]</scope>
    <source>
        <strain evidence="3 4">NBRC 103154</strain>
    </source>
</reference>
<proteinExistence type="predicted"/>
<dbReference type="SMART" id="SM00530">
    <property type="entry name" value="HTH_XRE"/>
    <property type="match status" value="1"/>
</dbReference>
<dbReference type="Pfam" id="PF07883">
    <property type="entry name" value="Cupin_2"/>
    <property type="match status" value="1"/>
</dbReference>
<dbReference type="InterPro" id="IPR011051">
    <property type="entry name" value="RmlC_Cupin_sf"/>
</dbReference>
<sequence length="179" mass="19472">MDEPNLVVLGHNLQQLRQAKGISLSQLASDAGIAKSNLSRLENGSGNPTLDTIWRLAVQLDVSFGSLIDSINSPIEDDGMLVQLIERGTDAPQVDAYWMSCAPHTNKLSKAHSLGTFETISVISGQIETGEEENTKLLGAGDIHRFPADKPHLYRTTTAGATLLVTINYANKEHTHERK</sequence>
<dbReference type="Proteomes" id="UP000321113">
    <property type="component" value="Unassembled WGS sequence"/>
</dbReference>
<dbReference type="GO" id="GO:0003677">
    <property type="term" value="F:DNA binding"/>
    <property type="evidence" value="ECO:0007669"/>
    <property type="project" value="UniProtKB-KW"/>
</dbReference>
<dbReference type="InterPro" id="IPR013096">
    <property type="entry name" value="Cupin_2"/>
</dbReference>
<evidence type="ECO:0000313" key="3">
    <source>
        <dbReference type="EMBL" id="GEM80392.1"/>
    </source>
</evidence>
<dbReference type="SUPFAM" id="SSF51182">
    <property type="entry name" value="RmlC-like cupins"/>
    <property type="match status" value="1"/>
</dbReference>
<evidence type="ECO:0000256" key="1">
    <source>
        <dbReference type="ARBA" id="ARBA00023125"/>
    </source>
</evidence>
<gene>
    <name evidence="3" type="ORF">VSU01S_26370</name>
</gene>
<evidence type="ECO:0000313" key="4">
    <source>
        <dbReference type="Proteomes" id="UP000321113"/>
    </source>
</evidence>
<keyword evidence="1" id="KW-0238">DNA-binding</keyword>
<dbReference type="EMBL" id="BJXK01000010">
    <property type="protein sequence ID" value="GEM80392.1"/>
    <property type="molecule type" value="Genomic_DNA"/>
</dbReference>
<dbReference type="InterPro" id="IPR014710">
    <property type="entry name" value="RmlC-like_jellyroll"/>
</dbReference>
<evidence type="ECO:0000259" key="2">
    <source>
        <dbReference type="PROSITE" id="PS50943"/>
    </source>
</evidence>
<dbReference type="RefSeq" id="WP_119009177.1">
    <property type="nucleotide sequence ID" value="NZ_BJXK01000010.1"/>
</dbReference>
<dbReference type="OrthoDB" id="9792093at2"/>
<feature type="domain" description="HTH cro/C1-type" evidence="2">
    <location>
        <begin position="13"/>
        <end position="67"/>
    </location>
</feature>
<organism evidence="3 4">
    <name type="scientific">Vibrio superstes NBRC 103154</name>
    <dbReference type="NCBI Taxonomy" id="1219062"/>
    <lineage>
        <taxon>Bacteria</taxon>
        <taxon>Pseudomonadati</taxon>
        <taxon>Pseudomonadota</taxon>
        <taxon>Gammaproteobacteria</taxon>
        <taxon>Vibrionales</taxon>
        <taxon>Vibrionaceae</taxon>
        <taxon>Vibrio</taxon>
    </lineage>
</organism>
<dbReference type="InterPro" id="IPR050807">
    <property type="entry name" value="TransReg_Diox_bact_type"/>
</dbReference>